<evidence type="ECO:0000313" key="2">
    <source>
        <dbReference type="EMBL" id="MBD2869675.1"/>
    </source>
</evidence>
<proteinExistence type="predicted"/>
<accession>A0A927H673</accession>
<name>A0A927H673_9BACL</name>
<comment type="caution">
    <text evidence="2">The sequence shown here is derived from an EMBL/GenBank/DDBJ whole genome shotgun (WGS) entry which is preliminary data.</text>
</comment>
<feature type="region of interest" description="Disordered" evidence="1">
    <location>
        <begin position="99"/>
        <end position="118"/>
    </location>
</feature>
<dbReference type="Proteomes" id="UP000632125">
    <property type="component" value="Unassembled WGS sequence"/>
</dbReference>
<evidence type="ECO:0000313" key="3">
    <source>
        <dbReference type="Proteomes" id="UP000632125"/>
    </source>
</evidence>
<reference evidence="2" key="1">
    <citation type="submission" date="2020-09" db="EMBL/GenBank/DDBJ databases">
        <title>A novel bacterium of genus Paenibacillus, isolated from South China Sea.</title>
        <authorList>
            <person name="Huang H."/>
            <person name="Mo K."/>
            <person name="Hu Y."/>
        </authorList>
    </citation>
    <scope>NUCLEOTIDE SEQUENCE</scope>
    <source>
        <strain evidence="2">IB182493</strain>
    </source>
</reference>
<protein>
    <recommendedName>
        <fullName evidence="4">Helicase XPB/Ssl2 N-terminal domain-containing protein</fullName>
    </recommendedName>
</protein>
<sequence length="393" mass="45281">MNLSDMLGYADIQQLSRIADVYRCECNGNSKNDLIQSILSTVSRKEVFEAQISSMKLEDLRFLNSLLFESRNAFSLEDLIARVQQSRFGDVAVKPAPVAEPPKKAKRSKKAAAEAEKPLSPREMIAKFKHHGWLFNGFSGPNRYLFQVPNDLKKRFRDTLARRFAADLKVTDEPPVYRDEQLLIHDDITQFLHYAYHNEIQLTGDGSMYKRFSQQILDRFGVREEFPSKGEWRFGYGRHFNHYPNRFSFIYDYCFASQYISEIQPALRLTPAGEERLVSKPPNEPELLYRFWLKAYKGPVANLLALVHWVNALAEEWVTVESMRQVLVPFIKPFYYDDANTILEQRIMAMMVHLGMLRVGEHPSHGAVVKMTKAGKAIVTGVGLDELKPLLRP</sequence>
<organism evidence="2 3">
    <name type="scientific">Paenibacillus arenilitoris</name>
    <dbReference type="NCBI Taxonomy" id="2772299"/>
    <lineage>
        <taxon>Bacteria</taxon>
        <taxon>Bacillati</taxon>
        <taxon>Bacillota</taxon>
        <taxon>Bacilli</taxon>
        <taxon>Bacillales</taxon>
        <taxon>Paenibacillaceae</taxon>
        <taxon>Paenibacillus</taxon>
    </lineage>
</organism>
<evidence type="ECO:0000256" key="1">
    <source>
        <dbReference type="SAM" id="MobiDB-lite"/>
    </source>
</evidence>
<gene>
    <name evidence="2" type="ORF">IDH41_13875</name>
</gene>
<evidence type="ECO:0008006" key="4">
    <source>
        <dbReference type="Google" id="ProtNLM"/>
    </source>
</evidence>
<keyword evidence="3" id="KW-1185">Reference proteome</keyword>
<dbReference type="AlphaFoldDB" id="A0A927H673"/>
<dbReference type="EMBL" id="JACXIY010000015">
    <property type="protein sequence ID" value="MBD2869675.1"/>
    <property type="molecule type" value="Genomic_DNA"/>
</dbReference>